<accession>A0ABD7HLX3</accession>
<name>A0ABD7HLX3_9MYCO</name>
<dbReference type="EMBL" id="QXBN01000012">
    <property type="protein sequence ID" value="RIT36810.1"/>
    <property type="molecule type" value="Genomic_DNA"/>
</dbReference>
<organism evidence="1 2">
    <name type="scientific">Mycobacteroides abscessus</name>
    <dbReference type="NCBI Taxonomy" id="36809"/>
    <lineage>
        <taxon>Bacteria</taxon>
        <taxon>Bacillati</taxon>
        <taxon>Actinomycetota</taxon>
        <taxon>Actinomycetes</taxon>
        <taxon>Mycobacteriales</taxon>
        <taxon>Mycobacteriaceae</taxon>
        <taxon>Mycobacteroides</taxon>
    </lineage>
</organism>
<dbReference type="Proteomes" id="UP000284557">
    <property type="component" value="Unassembled WGS sequence"/>
</dbReference>
<sequence length="80" mass="9022">MEGKVTDASEEDLDRMERAILEAMSDPSRPPEKRSCMHCRAEVVLVPAYDADAPKLWLHAETLDTRCSLFAEPSPIAHQR</sequence>
<gene>
    <name evidence="1" type="ORF">D2E76_16285</name>
</gene>
<comment type="caution">
    <text evidence="1">The sequence shown here is derived from an EMBL/GenBank/DDBJ whole genome shotgun (WGS) entry which is preliminary data.</text>
</comment>
<dbReference type="AlphaFoldDB" id="A0ABD7HLX3"/>
<evidence type="ECO:0000313" key="2">
    <source>
        <dbReference type="Proteomes" id="UP000284557"/>
    </source>
</evidence>
<protein>
    <submittedName>
        <fullName evidence="1">Uncharacterized protein</fullName>
    </submittedName>
</protein>
<proteinExistence type="predicted"/>
<reference evidence="1 2" key="1">
    <citation type="submission" date="2018-08" db="EMBL/GenBank/DDBJ databases">
        <title>Linezolid Resistance in Mycobacterium abscessus: MIC Distribution and Comprehensive Investigation of Resistance Mechanisms.</title>
        <authorList>
            <person name="Ye M."/>
            <person name="Xu L."/>
            <person name="Zou Y."/>
            <person name="Li B."/>
            <person name="Guo Q."/>
            <person name="Zhang Y."/>
            <person name="Zhan M."/>
            <person name="Xu B."/>
            <person name="Yu F."/>
            <person name="Zhang Z."/>
            <person name="Chu H."/>
        </authorList>
    </citation>
    <scope>NUCLEOTIDE SEQUENCE [LARGE SCALE GENOMIC DNA]</scope>
    <source>
        <strain evidence="1 2">G143</strain>
    </source>
</reference>
<evidence type="ECO:0000313" key="1">
    <source>
        <dbReference type="EMBL" id="RIT36810.1"/>
    </source>
</evidence>